<dbReference type="AlphaFoldDB" id="E9H5I3"/>
<evidence type="ECO:0000313" key="2">
    <source>
        <dbReference type="EMBL" id="EFX72962.1"/>
    </source>
</evidence>
<proteinExistence type="predicted"/>
<accession>E9H5I3</accession>
<feature type="compositionally biased region" description="Polar residues" evidence="1">
    <location>
        <begin position="40"/>
        <end position="51"/>
    </location>
</feature>
<evidence type="ECO:0000313" key="3">
    <source>
        <dbReference type="Proteomes" id="UP000000305"/>
    </source>
</evidence>
<dbReference type="Proteomes" id="UP000000305">
    <property type="component" value="Unassembled WGS sequence"/>
</dbReference>
<evidence type="ECO:0000256" key="1">
    <source>
        <dbReference type="SAM" id="MobiDB-lite"/>
    </source>
</evidence>
<dbReference type="KEGG" id="dpx:DAPPUDRAFT_325770"/>
<reference evidence="2 3" key="1">
    <citation type="journal article" date="2011" name="Science">
        <title>The ecoresponsive genome of Daphnia pulex.</title>
        <authorList>
            <person name="Colbourne J.K."/>
            <person name="Pfrender M.E."/>
            <person name="Gilbert D."/>
            <person name="Thomas W.K."/>
            <person name="Tucker A."/>
            <person name="Oakley T.H."/>
            <person name="Tokishita S."/>
            <person name="Aerts A."/>
            <person name="Arnold G.J."/>
            <person name="Basu M.K."/>
            <person name="Bauer D.J."/>
            <person name="Caceres C.E."/>
            <person name="Carmel L."/>
            <person name="Casola C."/>
            <person name="Choi J.H."/>
            <person name="Detter J.C."/>
            <person name="Dong Q."/>
            <person name="Dusheyko S."/>
            <person name="Eads B.D."/>
            <person name="Frohlich T."/>
            <person name="Geiler-Samerotte K.A."/>
            <person name="Gerlach D."/>
            <person name="Hatcher P."/>
            <person name="Jogdeo S."/>
            <person name="Krijgsveld J."/>
            <person name="Kriventseva E.V."/>
            <person name="Kultz D."/>
            <person name="Laforsch C."/>
            <person name="Lindquist E."/>
            <person name="Lopez J."/>
            <person name="Manak J.R."/>
            <person name="Muller J."/>
            <person name="Pangilinan J."/>
            <person name="Patwardhan R.P."/>
            <person name="Pitluck S."/>
            <person name="Pritham E.J."/>
            <person name="Rechtsteiner A."/>
            <person name="Rho M."/>
            <person name="Rogozin I.B."/>
            <person name="Sakarya O."/>
            <person name="Salamov A."/>
            <person name="Schaack S."/>
            <person name="Shapiro H."/>
            <person name="Shiga Y."/>
            <person name="Skalitzky C."/>
            <person name="Smith Z."/>
            <person name="Souvorov A."/>
            <person name="Sung W."/>
            <person name="Tang Z."/>
            <person name="Tsuchiya D."/>
            <person name="Tu H."/>
            <person name="Vos H."/>
            <person name="Wang M."/>
            <person name="Wolf Y.I."/>
            <person name="Yamagata H."/>
            <person name="Yamada T."/>
            <person name="Ye Y."/>
            <person name="Shaw J.R."/>
            <person name="Andrews J."/>
            <person name="Crease T.J."/>
            <person name="Tang H."/>
            <person name="Lucas S.M."/>
            <person name="Robertson H.M."/>
            <person name="Bork P."/>
            <person name="Koonin E.V."/>
            <person name="Zdobnov E.M."/>
            <person name="Grigoriev I.V."/>
            <person name="Lynch M."/>
            <person name="Boore J.L."/>
        </authorList>
    </citation>
    <scope>NUCLEOTIDE SEQUENCE [LARGE SCALE GENOMIC DNA]</scope>
</reference>
<sequence length="79" mass="8374">MILTSSCTCIRSFQHGNAFSKSFLCGLGLRSLLGDADDGSASQLDQSGLESRSTDEGATGNDLEDRAYNAFSQECLESS</sequence>
<gene>
    <name evidence="2" type="ORF">DAPPUDRAFT_325770</name>
</gene>
<name>E9H5I3_DAPPU</name>
<dbReference type="HOGENOM" id="CLU_2608468_0_0_1"/>
<organism evidence="2 3">
    <name type="scientific">Daphnia pulex</name>
    <name type="common">Water flea</name>
    <dbReference type="NCBI Taxonomy" id="6669"/>
    <lineage>
        <taxon>Eukaryota</taxon>
        <taxon>Metazoa</taxon>
        <taxon>Ecdysozoa</taxon>
        <taxon>Arthropoda</taxon>
        <taxon>Crustacea</taxon>
        <taxon>Branchiopoda</taxon>
        <taxon>Diplostraca</taxon>
        <taxon>Cladocera</taxon>
        <taxon>Anomopoda</taxon>
        <taxon>Daphniidae</taxon>
        <taxon>Daphnia</taxon>
    </lineage>
</organism>
<protein>
    <submittedName>
        <fullName evidence="2">Uncharacterized protein</fullName>
    </submittedName>
</protein>
<feature type="region of interest" description="Disordered" evidence="1">
    <location>
        <begin position="39"/>
        <end position="63"/>
    </location>
</feature>
<dbReference type="InParanoid" id="E9H5I3"/>
<keyword evidence="3" id="KW-1185">Reference proteome</keyword>
<dbReference type="EMBL" id="GL732594">
    <property type="protein sequence ID" value="EFX72962.1"/>
    <property type="molecule type" value="Genomic_DNA"/>
</dbReference>